<dbReference type="CDD" id="cd07765">
    <property type="entry name" value="KRAB_A-box"/>
    <property type="match status" value="1"/>
</dbReference>
<dbReference type="PANTHER" id="PTHR23232">
    <property type="entry name" value="KRAB DOMAIN C2H2 ZINC FINGER"/>
    <property type="match status" value="1"/>
</dbReference>
<dbReference type="PROSITE" id="PS50805">
    <property type="entry name" value="KRAB"/>
    <property type="match status" value="1"/>
</dbReference>
<reference evidence="3" key="1">
    <citation type="submission" date="2025-05" db="UniProtKB">
        <authorList>
            <consortium name="RefSeq"/>
        </authorList>
    </citation>
    <scope>NUCLEOTIDE SEQUENCE [LARGE SCALE GENOMIC DNA]</scope>
</reference>
<dbReference type="GeneID" id="106972605"/>
<dbReference type="Proteomes" id="UP001652583">
    <property type="component" value="Chromosome X"/>
</dbReference>
<feature type="region of interest" description="Disordered" evidence="1">
    <location>
        <begin position="407"/>
        <end position="444"/>
    </location>
</feature>
<dbReference type="Gene3D" id="6.10.140.140">
    <property type="match status" value="1"/>
</dbReference>
<dbReference type="InterPro" id="IPR001909">
    <property type="entry name" value="KRAB"/>
</dbReference>
<evidence type="ECO:0000313" key="4">
    <source>
        <dbReference type="RefSeq" id="XP_053057612.1"/>
    </source>
</evidence>
<evidence type="ECO:0000256" key="1">
    <source>
        <dbReference type="SAM" id="MobiDB-lite"/>
    </source>
</evidence>
<dbReference type="SUPFAM" id="SSF109640">
    <property type="entry name" value="KRAB domain (Kruppel-associated box)"/>
    <property type="match status" value="1"/>
</dbReference>
<feature type="compositionally biased region" description="Low complexity" evidence="1">
    <location>
        <begin position="121"/>
        <end position="143"/>
    </location>
</feature>
<name>A0ABM3NDV2_ACIJB</name>
<feature type="domain" description="KRAB" evidence="2">
    <location>
        <begin position="351"/>
        <end position="422"/>
    </location>
</feature>
<evidence type="ECO:0000313" key="3">
    <source>
        <dbReference type="Proteomes" id="UP001652583"/>
    </source>
</evidence>
<feature type="region of interest" description="Disordered" evidence="1">
    <location>
        <begin position="65"/>
        <end position="173"/>
    </location>
</feature>
<gene>
    <name evidence="4" type="primary">KRBOX4</name>
</gene>
<dbReference type="Pfam" id="PF01352">
    <property type="entry name" value="KRAB"/>
    <property type="match status" value="1"/>
</dbReference>
<organism evidence="3 4">
    <name type="scientific">Acinonyx jubatus</name>
    <name type="common">Cheetah</name>
    <dbReference type="NCBI Taxonomy" id="32536"/>
    <lineage>
        <taxon>Eukaryota</taxon>
        <taxon>Metazoa</taxon>
        <taxon>Chordata</taxon>
        <taxon>Craniata</taxon>
        <taxon>Vertebrata</taxon>
        <taxon>Euteleostomi</taxon>
        <taxon>Mammalia</taxon>
        <taxon>Eutheria</taxon>
        <taxon>Laurasiatheria</taxon>
        <taxon>Carnivora</taxon>
        <taxon>Feliformia</taxon>
        <taxon>Felidae</taxon>
        <taxon>Felinae</taxon>
        <taxon>Acinonyx</taxon>
    </lineage>
</organism>
<feature type="region of interest" description="Disordered" evidence="1">
    <location>
        <begin position="291"/>
        <end position="311"/>
    </location>
</feature>
<dbReference type="RefSeq" id="XP_053057612.1">
    <property type="nucleotide sequence ID" value="XM_053201637.1"/>
</dbReference>
<keyword evidence="3" id="KW-1185">Reference proteome</keyword>
<sequence>MEIPYAYDGSTTVLSRASRNSAWHLLARAQKQSGGSELGPCGARTKEFCFVAALFRATPPTEPALCSLTPGAGPVPRDRPRPQDGGAHVSLRTAAGPTTLSHPEKLKAAESAASGDGGCAADGEGDGASASEAAGPGPLRPSAGPSPPPGLSCDSSGKRSPAPVPTSCPRRTPSVSLAATRAILAIGRGGPRSSSCACAALRPRAAGRRERKCSADPRAARGRAACCPPTWLAGSGSQVPGGGAGTGRRAGSGRISETTAHLLRAPAQPPLGFLVYRRASRGLRRSLPFVSSRTGWPCSSSASPAKPSPPAPRRPDFFLFSVPSAPPTVALRGQEPTLLPALPFIRECESLTFRDVFVDFTLEEWRCLDSAQKNLYRDVMLENYSHLVSVGQLVPKPDVVIRLGQGEEARTAEGETPTRNPPGPNDPETNASPLGPWPQHRICP</sequence>
<dbReference type="InterPro" id="IPR050169">
    <property type="entry name" value="Krueppel_C2H2_ZnF"/>
</dbReference>
<protein>
    <submittedName>
        <fullName evidence="4">KRAB domain-containing protein 4</fullName>
    </submittedName>
</protein>
<dbReference type="PANTHER" id="PTHR23232:SF98">
    <property type="entry name" value="KRAB DOMAIN-CONTAINING PROTEIN 4"/>
    <property type="match status" value="1"/>
</dbReference>
<proteinExistence type="predicted"/>
<dbReference type="InterPro" id="IPR036051">
    <property type="entry name" value="KRAB_dom_sf"/>
</dbReference>
<dbReference type="SMART" id="SM00349">
    <property type="entry name" value="KRAB"/>
    <property type="match status" value="1"/>
</dbReference>
<accession>A0ABM3NDV2</accession>
<reference evidence="4" key="2">
    <citation type="submission" date="2025-08" db="UniProtKB">
        <authorList>
            <consortium name="RefSeq"/>
        </authorList>
    </citation>
    <scope>IDENTIFICATION</scope>
    <source>
        <tissue evidence="4">Blood</tissue>
    </source>
</reference>
<evidence type="ECO:0000259" key="2">
    <source>
        <dbReference type="PROSITE" id="PS50805"/>
    </source>
</evidence>